<accession>A0A9C6WUN0</accession>
<dbReference type="KEGG" id="adu:127746496"/>
<dbReference type="RefSeq" id="XP_052115876.1">
    <property type="nucleotide sequence ID" value="XM_052259916.1"/>
</dbReference>
<evidence type="ECO:0000313" key="6">
    <source>
        <dbReference type="RefSeq" id="XP_052115877.1"/>
    </source>
</evidence>
<dbReference type="RefSeq" id="XP_052115875.1">
    <property type="nucleotide sequence ID" value="XM_052259915.1"/>
</dbReference>
<evidence type="ECO:0000313" key="7">
    <source>
        <dbReference type="RefSeq" id="XP_052115878.1"/>
    </source>
</evidence>
<organism evidence="3 7">
    <name type="scientific">Arachis duranensis</name>
    <name type="common">Wild peanut</name>
    <dbReference type="NCBI Taxonomy" id="130453"/>
    <lineage>
        <taxon>Eukaryota</taxon>
        <taxon>Viridiplantae</taxon>
        <taxon>Streptophyta</taxon>
        <taxon>Embryophyta</taxon>
        <taxon>Tracheophyta</taxon>
        <taxon>Spermatophyta</taxon>
        <taxon>Magnoliopsida</taxon>
        <taxon>eudicotyledons</taxon>
        <taxon>Gunneridae</taxon>
        <taxon>Pentapetalae</taxon>
        <taxon>rosids</taxon>
        <taxon>fabids</taxon>
        <taxon>Fabales</taxon>
        <taxon>Fabaceae</taxon>
        <taxon>Papilionoideae</taxon>
        <taxon>50 kb inversion clade</taxon>
        <taxon>dalbergioids sensu lato</taxon>
        <taxon>Dalbergieae</taxon>
        <taxon>Pterocarpus clade</taxon>
        <taxon>Arachis</taxon>
    </lineage>
</organism>
<feature type="region of interest" description="Disordered" evidence="1">
    <location>
        <begin position="1"/>
        <end position="47"/>
    </location>
</feature>
<evidence type="ECO:0000256" key="2">
    <source>
        <dbReference type="SAM" id="Phobius"/>
    </source>
</evidence>
<evidence type="ECO:0000256" key="1">
    <source>
        <dbReference type="SAM" id="MobiDB-lite"/>
    </source>
</evidence>
<feature type="compositionally biased region" description="Basic residues" evidence="1">
    <location>
        <begin position="1"/>
        <end position="11"/>
    </location>
</feature>
<dbReference type="RefSeq" id="XP_052115878.1">
    <property type="nucleotide sequence ID" value="XM_052259918.1"/>
</dbReference>
<name>A0A9C6WUN0_ARADU</name>
<sequence length="136" mass="15402">MWPSSHRRRAESRREFTSDRESDVEGESREPGTVASPPSSHQPPPLSVMKPVATICASMVAVVEAMREGNHCCNGERHTIAELAPWLQMSLPLWGKEMRARRRPRRKMNHCCWRLPPFCCLGSTAALLPCFSFVNK</sequence>
<evidence type="ECO:0000313" key="5">
    <source>
        <dbReference type="RefSeq" id="XP_052115876.1"/>
    </source>
</evidence>
<evidence type="ECO:0000313" key="4">
    <source>
        <dbReference type="RefSeq" id="XP_052115875.1"/>
    </source>
</evidence>
<proteinExistence type="predicted"/>
<reference evidence="3" key="1">
    <citation type="journal article" date="2016" name="Nat. Genet.">
        <title>The genome sequences of Arachis duranensis and Arachis ipaensis, the diploid ancestors of cultivated peanut.</title>
        <authorList>
            <person name="Bertioli D.J."/>
            <person name="Cannon S.B."/>
            <person name="Froenicke L."/>
            <person name="Huang G."/>
            <person name="Farmer A.D."/>
            <person name="Cannon E.K."/>
            <person name="Liu X."/>
            <person name="Gao D."/>
            <person name="Clevenger J."/>
            <person name="Dash S."/>
            <person name="Ren L."/>
            <person name="Moretzsohn M.C."/>
            <person name="Shirasawa K."/>
            <person name="Huang W."/>
            <person name="Vidigal B."/>
            <person name="Abernathy B."/>
            <person name="Chu Y."/>
            <person name="Niederhuth C.E."/>
            <person name="Umale P."/>
            <person name="Araujo A.C."/>
            <person name="Kozik A."/>
            <person name="Kim K.D."/>
            <person name="Burow M.D."/>
            <person name="Varshney R.K."/>
            <person name="Wang X."/>
            <person name="Zhang X."/>
            <person name="Barkley N."/>
            <person name="Guimaraes P.M."/>
            <person name="Isobe S."/>
            <person name="Guo B."/>
            <person name="Liao B."/>
            <person name="Stalker H.T."/>
            <person name="Schmitz R.J."/>
            <person name="Scheffler B.E."/>
            <person name="Leal-Bertioli S.C."/>
            <person name="Xun X."/>
            <person name="Jackson S.A."/>
            <person name="Michelmore R."/>
            <person name="Ozias-Akins P."/>
        </authorList>
    </citation>
    <scope>NUCLEOTIDE SEQUENCE [LARGE SCALE GENOMIC DNA]</scope>
    <source>
        <strain evidence="3">cv. V14167</strain>
    </source>
</reference>
<gene>
    <name evidence="4 5 6 7 8" type="primary">LOC127746496</name>
</gene>
<keyword evidence="3" id="KW-1185">Reference proteome</keyword>
<reference evidence="4 5" key="2">
    <citation type="submission" date="2025-04" db="UniProtKB">
        <authorList>
            <consortium name="RefSeq"/>
        </authorList>
    </citation>
    <scope>IDENTIFICATION</scope>
    <source>
        <tissue evidence="4 5">Whole plant</tissue>
    </source>
</reference>
<evidence type="ECO:0000313" key="8">
    <source>
        <dbReference type="RefSeq" id="XP_052115879.1"/>
    </source>
</evidence>
<keyword evidence="2" id="KW-0472">Membrane</keyword>
<keyword evidence="2" id="KW-1133">Transmembrane helix</keyword>
<feature type="compositionally biased region" description="Basic and acidic residues" evidence="1">
    <location>
        <begin position="12"/>
        <end position="30"/>
    </location>
</feature>
<dbReference type="GeneID" id="127746496"/>
<protein>
    <submittedName>
        <fullName evidence="4 5">Uncharacterized protein LOC127746496</fullName>
    </submittedName>
</protein>
<feature type="transmembrane region" description="Helical" evidence="2">
    <location>
        <begin position="111"/>
        <end position="134"/>
    </location>
</feature>
<evidence type="ECO:0000313" key="3">
    <source>
        <dbReference type="Proteomes" id="UP000515211"/>
    </source>
</evidence>
<keyword evidence="2" id="KW-0812">Transmembrane</keyword>
<dbReference type="AlphaFoldDB" id="A0A9C6WUN0"/>
<dbReference type="RefSeq" id="XP_052115879.1">
    <property type="nucleotide sequence ID" value="XM_052259919.1"/>
</dbReference>
<dbReference type="RefSeq" id="XP_052115877.1">
    <property type="nucleotide sequence ID" value="XM_052259917.1"/>
</dbReference>
<dbReference type="Proteomes" id="UP000515211">
    <property type="component" value="Chromosome 4"/>
</dbReference>